<gene>
    <name evidence="14" type="ORF">EV384_0436</name>
</gene>
<dbReference type="InterPro" id="IPR006390">
    <property type="entry name" value="DHP_synth_dom"/>
</dbReference>
<keyword evidence="7" id="KW-0808">Transferase</keyword>
<evidence type="ECO:0000256" key="10">
    <source>
        <dbReference type="ARBA" id="ARBA00022909"/>
    </source>
</evidence>
<keyword evidence="9" id="KW-0460">Magnesium</keyword>
<comment type="catalytic activity">
    <reaction evidence="1">
        <text>(7,8-dihydropterin-6-yl)methyl diphosphate + 4-aminobenzoate = 7,8-dihydropteroate + diphosphate</text>
        <dbReference type="Rhea" id="RHEA:19949"/>
        <dbReference type="ChEBI" id="CHEBI:17836"/>
        <dbReference type="ChEBI" id="CHEBI:17839"/>
        <dbReference type="ChEBI" id="CHEBI:33019"/>
        <dbReference type="ChEBI" id="CHEBI:72950"/>
        <dbReference type="EC" id="2.5.1.15"/>
    </reaction>
</comment>
<dbReference type="InterPro" id="IPR045031">
    <property type="entry name" value="DHP_synth-like"/>
</dbReference>
<reference evidence="14 15" key="1">
    <citation type="submission" date="2019-02" db="EMBL/GenBank/DDBJ databases">
        <title>Sequencing the genomes of 1000 actinobacteria strains.</title>
        <authorList>
            <person name="Klenk H.-P."/>
        </authorList>
    </citation>
    <scope>NUCLEOTIDE SEQUENCE [LARGE SCALE GENOMIC DNA]</scope>
    <source>
        <strain evidence="14 15">DSM 45612</strain>
    </source>
</reference>
<dbReference type="CDD" id="cd00739">
    <property type="entry name" value="DHPS"/>
    <property type="match status" value="1"/>
</dbReference>
<evidence type="ECO:0000256" key="4">
    <source>
        <dbReference type="ARBA" id="ARBA00009503"/>
    </source>
</evidence>
<keyword evidence="15" id="KW-1185">Reference proteome</keyword>
<evidence type="ECO:0000256" key="9">
    <source>
        <dbReference type="ARBA" id="ARBA00022842"/>
    </source>
</evidence>
<evidence type="ECO:0000313" key="14">
    <source>
        <dbReference type="EMBL" id="RZU72095.1"/>
    </source>
</evidence>
<dbReference type="InterPro" id="IPR000489">
    <property type="entry name" value="Pterin-binding_dom"/>
</dbReference>
<comment type="cofactor">
    <cofactor evidence="2">
        <name>Mg(2+)</name>
        <dbReference type="ChEBI" id="CHEBI:18420"/>
    </cofactor>
</comment>
<evidence type="ECO:0000313" key="15">
    <source>
        <dbReference type="Proteomes" id="UP000294114"/>
    </source>
</evidence>
<evidence type="ECO:0000256" key="1">
    <source>
        <dbReference type="ARBA" id="ARBA00000012"/>
    </source>
</evidence>
<protein>
    <recommendedName>
        <fullName evidence="6">Dihydropteroate synthase</fullName>
        <ecNumber evidence="5">2.5.1.15</ecNumber>
    </recommendedName>
    <alternativeName>
        <fullName evidence="11">Dihydropteroate pyrophosphorylase</fullName>
    </alternativeName>
</protein>
<evidence type="ECO:0000256" key="2">
    <source>
        <dbReference type="ARBA" id="ARBA00001946"/>
    </source>
</evidence>
<keyword evidence="8" id="KW-0479">Metal-binding</keyword>
<feature type="domain" description="Pterin-binding" evidence="13">
    <location>
        <begin position="34"/>
        <end position="292"/>
    </location>
</feature>
<dbReference type="GO" id="GO:0046872">
    <property type="term" value="F:metal ion binding"/>
    <property type="evidence" value="ECO:0007669"/>
    <property type="project" value="UniProtKB-KW"/>
</dbReference>
<evidence type="ECO:0000256" key="7">
    <source>
        <dbReference type="ARBA" id="ARBA00022679"/>
    </source>
</evidence>
<evidence type="ECO:0000259" key="13">
    <source>
        <dbReference type="PROSITE" id="PS50972"/>
    </source>
</evidence>
<comment type="similarity">
    <text evidence="4">Belongs to the DHPS family.</text>
</comment>
<evidence type="ECO:0000256" key="12">
    <source>
        <dbReference type="SAM" id="MobiDB-lite"/>
    </source>
</evidence>
<dbReference type="Pfam" id="PF00809">
    <property type="entry name" value="Pterin_bind"/>
    <property type="match status" value="1"/>
</dbReference>
<dbReference type="EC" id="2.5.1.15" evidence="5"/>
<evidence type="ECO:0000256" key="3">
    <source>
        <dbReference type="ARBA" id="ARBA00004763"/>
    </source>
</evidence>
<dbReference type="InterPro" id="IPR011005">
    <property type="entry name" value="Dihydropteroate_synth-like_sf"/>
</dbReference>
<dbReference type="GO" id="GO:0005829">
    <property type="term" value="C:cytosol"/>
    <property type="evidence" value="ECO:0007669"/>
    <property type="project" value="TreeGrafter"/>
</dbReference>
<dbReference type="Gene3D" id="3.20.20.20">
    <property type="entry name" value="Dihydropteroate synthase-like"/>
    <property type="match status" value="1"/>
</dbReference>
<accession>A0A4Q8B530</accession>
<name>A0A4Q8B530_9ACTN</name>
<dbReference type="NCBIfam" id="TIGR01496">
    <property type="entry name" value="DHPS"/>
    <property type="match status" value="1"/>
</dbReference>
<dbReference type="GO" id="GO:0046654">
    <property type="term" value="P:tetrahydrofolate biosynthetic process"/>
    <property type="evidence" value="ECO:0007669"/>
    <property type="project" value="TreeGrafter"/>
</dbReference>
<dbReference type="FunFam" id="3.20.20.20:FF:000006">
    <property type="entry name" value="Dihydropteroate synthase"/>
    <property type="match status" value="1"/>
</dbReference>
<sequence length="351" mass="35758">MSGPSRTVLGRVAGGPAGDRYGLVVTDLERAQAPVVMGVLNVTPDSFSDGGRYADLDAAVGHGVRLRAAGADLVDVGGESTRPGADRVDPETETARVLPVIRELAAAGIPVSIDTSRARVAEAALAAGADVVNDVSGGLADPDMARVVRDAGCPWVLMHWRGHSRGMRDLASYTDVVADVRAELSQRVDEALAAGVAADRIIIDPGLGFAKTAAHNWELSARLPELLELGFPLLFGASRKSYLGRLLAAPDGTPRPTADREAATVATSLLAVAAGAWGVRVHDVRATADALAVWAATGRPRLVAGPADRPAGNGGEPPGRSGSDAAGGGGQPPPGEEEARPAGAARGEGAR</sequence>
<feature type="compositionally biased region" description="Low complexity" evidence="12">
    <location>
        <begin position="341"/>
        <end position="351"/>
    </location>
</feature>
<proteinExistence type="inferred from homology"/>
<evidence type="ECO:0000256" key="11">
    <source>
        <dbReference type="ARBA" id="ARBA00030193"/>
    </source>
</evidence>
<dbReference type="PROSITE" id="PS50972">
    <property type="entry name" value="PTERIN_BINDING"/>
    <property type="match status" value="1"/>
</dbReference>
<dbReference type="SUPFAM" id="SSF51717">
    <property type="entry name" value="Dihydropteroate synthetase-like"/>
    <property type="match status" value="1"/>
</dbReference>
<dbReference type="GO" id="GO:0046656">
    <property type="term" value="P:folic acid biosynthetic process"/>
    <property type="evidence" value="ECO:0007669"/>
    <property type="project" value="UniProtKB-KW"/>
</dbReference>
<evidence type="ECO:0000256" key="8">
    <source>
        <dbReference type="ARBA" id="ARBA00022723"/>
    </source>
</evidence>
<dbReference type="EMBL" id="SHLD01000001">
    <property type="protein sequence ID" value="RZU72095.1"/>
    <property type="molecule type" value="Genomic_DNA"/>
</dbReference>
<dbReference type="PROSITE" id="PS00792">
    <property type="entry name" value="DHPS_1"/>
    <property type="match status" value="1"/>
</dbReference>
<comment type="caution">
    <text evidence="14">The sequence shown here is derived from an EMBL/GenBank/DDBJ whole genome shotgun (WGS) entry which is preliminary data.</text>
</comment>
<dbReference type="GO" id="GO:0004156">
    <property type="term" value="F:dihydropteroate synthase activity"/>
    <property type="evidence" value="ECO:0007669"/>
    <property type="project" value="UniProtKB-EC"/>
</dbReference>
<evidence type="ECO:0000256" key="6">
    <source>
        <dbReference type="ARBA" id="ARBA00016919"/>
    </source>
</evidence>
<keyword evidence="10" id="KW-0289">Folate biosynthesis</keyword>
<comment type="pathway">
    <text evidence="3">Cofactor biosynthesis; tetrahydrofolate biosynthesis; 7,8-dihydrofolate from 2-amino-4-hydroxy-6-hydroxymethyl-7,8-dihydropteridine diphosphate and 4-aminobenzoate: step 1/2.</text>
</comment>
<dbReference type="PANTHER" id="PTHR20941">
    <property type="entry name" value="FOLATE SYNTHESIS PROTEINS"/>
    <property type="match status" value="1"/>
</dbReference>
<dbReference type="AlphaFoldDB" id="A0A4Q8B530"/>
<feature type="region of interest" description="Disordered" evidence="12">
    <location>
        <begin position="302"/>
        <end position="351"/>
    </location>
</feature>
<dbReference type="PROSITE" id="PS00793">
    <property type="entry name" value="DHPS_2"/>
    <property type="match status" value="1"/>
</dbReference>
<dbReference type="PANTHER" id="PTHR20941:SF1">
    <property type="entry name" value="FOLIC ACID SYNTHESIS PROTEIN FOL1"/>
    <property type="match status" value="1"/>
</dbReference>
<dbReference type="Proteomes" id="UP000294114">
    <property type="component" value="Unassembled WGS sequence"/>
</dbReference>
<evidence type="ECO:0000256" key="5">
    <source>
        <dbReference type="ARBA" id="ARBA00012458"/>
    </source>
</evidence>
<organism evidence="14 15">
    <name type="scientific">Micromonospora kangleipakensis</name>
    <dbReference type="NCBI Taxonomy" id="1077942"/>
    <lineage>
        <taxon>Bacteria</taxon>
        <taxon>Bacillati</taxon>
        <taxon>Actinomycetota</taxon>
        <taxon>Actinomycetes</taxon>
        <taxon>Micromonosporales</taxon>
        <taxon>Micromonosporaceae</taxon>
        <taxon>Micromonospora</taxon>
    </lineage>
</organism>